<organism evidence="1 2">
    <name type="scientific">Trichocladium antarcticum</name>
    <dbReference type="NCBI Taxonomy" id="1450529"/>
    <lineage>
        <taxon>Eukaryota</taxon>
        <taxon>Fungi</taxon>
        <taxon>Dikarya</taxon>
        <taxon>Ascomycota</taxon>
        <taxon>Pezizomycotina</taxon>
        <taxon>Sordariomycetes</taxon>
        <taxon>Sordariomycetidae</taxon>
        <taxon>Sordariales</taxon>
        <taxon>Chaetomiaceae</taxon>
        <taxon>Trichocladium</taxon>
    </lineage>
</organism>
<reference evidence="1" key="1">
    <citation type="journal article" date="2023" name="Mol. Phylogenet. Evol.">
        <title>Genome-scale phylogeny and comparative genomics of the fungal order Sordariales.</title>
        <authorList>
            <person name="Hensen N."/>
            <person name="Bonometti L."/>
            <person name="Westerberg I."/>
            <person name="Brannstrom I.O."/>
            <person name="Guillou S."/>
            <person name="Cros-Aarteil S."/>
            <person name="Calhoun S."/>
            <person name="Haridas S."/>
            <person name="Kuo A."/>
            <person name="Mondo S."/>
            <person name="Pangilinan J."/>
            <person name="Riley R."/>
            <person name="LaButti K."/>
            <person name="Andreopoulos B."/>
            <person name="Lipzen A."/>
            <person name="Chen C."/>
            <person name="Yan M."/>
            <person name="Daum C."/>
            <person name="Ng V."/>
            <person name="Clum A."/>
            <person name="Steindorff A."/>
            <person name="Ohm R.A."/>
            <person name="Martin F."/>
            <person name="Silar P."/>
            <person name="Natvig D.O."/>
            <person name="Lalanne C."/>
            <person name="Gautier V."/>
            <person name="Ament-Velasquez S.L."/>
            <person name="Kruys A."/>
            <person name="Hutchinson M.I."/>
            <person name="Powell A.J."/>
            <person name="Barry K."/>
            <person name="Miller A.N."/>
            <person name="Grigoriev I.V."/>
            <person name="Debuchy R."/>
            <person name="Gladieux P."/>
            <person name="Hiltunen Thoren M."/>
            <person name="Johannesson H."/>
        </authorList>
    </citation>
    <scope>NUCLEOTIDE SEQUENCE</scope>
    <source>
        <strain evidence="1">CBS 123565</strain>
    </source>
</reference>
<protein>
    <recommendedName>
        <fullName evidence="3">RNI-like protein</fullName>
    </recommendedName>
</protein>
<keyword evidence="2" id="KW-1185">Reference proteome</keyword>
<dbReference type="InterPro" id="IPR032675">
    <property type="entry name" value="LRR_dom_sf"/>
</dbReference>
<proteinExistence type="predicted"/>
<dbReference type="AlphaFoldDB" id="A0AAN6ZH14"/>
<dbReference type="SUPFAM" id="SSF52047">
    <property type="entry name" value="RNI-like"/>
    <property type="match status" value="1"/>
</dbReference>
<name>A0AAN6ZH14_9PEZI</name>
<evidence type="ECO:0008006" key="3">
    <source>
        <dbReference type="Google" id="ProtNLM"/>
    </source>
</evidence>
<evidence type="ECO:0000313" key="1">
    <source>
        <dbReference type="EMBL" id="KAK4137244.1"/>
    </source>
</evidence>
<dbReference type="EMBL" id="MU853402">
    <property type="protein sequence ID" value="KAK4137244.1"/>
    <property type="molecule type" value="Genomic_DNA"/>
</dbReference>
<comment type="caution">
    <text evidence="1">The sequence shown here is derived from an EMBL/GenBank/DDBJ whole genome shotgun (WGS) entry which is preliminary data.</text>
</comment>
<sequence>MARIALPPLYGIHNYAKAVKLNATCLWRSIIASSLEKTLLPYCCWIKELDLTSLDDKLYHLSADDDTLLFSPLLEKLEIQVADGLDRNAIVHKVAVMILDRTRAATDQGAKRAGLAGLGGPSRPTRKPYDDDRVSGISLLTSLTVLDGSVLTSDVARAIQKHCPAFKELEYFIHSRNNPDVELAAFLSLLGPNTLESFTAYSARDTGPETFKALRGHSNTLKRLSFGDLRHSTFESLHELGVCHALEDLTIDCQLSDQESLWEATSKQIFKDSKQWLQSSCALRNLRAWNFPISAVDFADILSTPNFSLTTLNLRGFLIGDPFRFYASLALQSKLRRLVVIIWNPLDADEVRSQVLADGICKLSDLRELQLNEAFTLQQLENICASAPLLETVVLAEHHMDDGCLAPLAKLSNLKFLAFEGISRISAQALMKFIAVLQADPFGSHEKLKIRLQIQNPDMMPSDDQTMVANALVDAFGGQFDVTFANGIDSDDETTGLMVAD</sequence>
<accession>A0AAN6ZH14</accession>
<evidence type="ECO:0000313" key="2">
    <source>
        <dbReference type="Proteomes" id="UP001304895"/>
    </source>
</evidence>
<reference evidence="1" key="2">
    <citation type="submission" date="2023-05" db="EMBL/GenBank/DDBJ databases">
        <authorList>
            <consortium name="Lawrence Berkeley National Laboratory"/>
            <person name="Steindorff A."/>
            <person name="Hensen N."/>
            <person name="Bonometti L."/>
            <person name="Westerberg I."/>
            <person name="Brannstrom I.O."/>
            <person name="Guillou S."/>
            <person name="Cros-Aarteil S."/>
            <person name="Calhoun S."/>
            <person name="Haridas S."/>
            <person name="Kuo A."/>
            <person name="Mondo S."/>
            <person name="Pangilinan J."/>
            <person name="Riley R."/>
            <person name="Labutti K."/>
            <person name="Andreopoulos B."/>
            <person name="Lipzen A."/>
            <person name="Chen C."/>
            <person name="Yanf M."/>
            <person name="Daum C."/>
            <person name="Ng V."/>
            <person name="Clum A."/>
            <person name="Ohm R."/>
            <person name="Martin F."/>
            <person name="Silar P."/>
            <person name="Natvig D."/>
            <person name="Lalanne C."/>
            <person name="Gautier V."/>
            <person name="Ament-Velasquez S.L."/>
            <person name="Kruys A."/>
            <person name="Hutchinson M.I."/>
            <person name="Powell A.J."/>
            <person name="Barry K."/>
            <person name="Miller A.N."/>
            <person name="Grigoriev I.V."/>
            <person name="Debuchy R."/>
            <person name="Gladieux P."/>
            <person name="Thoren M.H."/>
            <person name="Johannesson H."/>
        </authorList>
    </citation>
    <scope>NUCLEOTIDE SEQUENCE</scope>
    <source>
        <strain evidence="1">CBS 123565</strain>
    </source>
</reference>
<dbReference type="Proteomes" id="UP001304895">
    <property type="component" value="Unassembled WGS sequence"/>
</dbReference>
<dbReference type="Gene3D" id="3.80.10.10">
    <property type="entry name" value="Ribonuclease Inhibitor"/>
    <property type="match status" value="1"/>
</dbReference>
<gene>
    <name evidence="1" type="ORF">BT67DRAFT_438501</name>
</gene>